<evidence type="ECO:0000256" key="7">
    <source>
        <dbReference type="ARBA" id="ARBA00022723"/>
    </source>
</evidence>
<dbReference type="PANTHER" id="PTHR10890">
    <property type="entry name" value="CYSTEINYL-TRNA SYNTHETASE"/>
    <property type="match status" value="1"/>
</dbReference>
<dbReference type="Gene3D" id="3.40.50.620">
    <property type="entry name" value="HUPs"/>
    <property type="match status" value="1"/>
</dbReference>
<dbReference type="GO" id="GO:0005829">
    <property type="term" value="C:cytosol"/>
    <property type="evidence" value="ECO:0007669"/>
    <property type="project" value="TreeGrafter"/>
</dbReference>
<dbReference type="PANTHER" id="PTHR10890:SF3">
    <property type="entry name" value="CYSTEINE--TRNA LIGASE, CYTOPLASMIC"/>
    <property type="match status" value="1"/>
</dbReference>
<dbReference type="EC" id="6.1.1.16" evidence="4"/>
<organism evidence="15">
    <name type="scientific">marine sediment metagenome</name>
    <dbReference type="NCBI Taxonomy" id="412755"/>
    <lineage>
        <taxon>unclassified sequences</taxon>
        <taxon>metagenomes</taxon>
        <taxon>ecological metagenomes</taxon>
    </lineage>
</organism>
<evidence type="ECO:0000313" key="15">
    <source>
        <dbReference type="EMBL" id="KKN15433.1"/>
    </source>
</evidence>
<evidence type="ECO:0000256" key="8">
    <source>
        <dbReference type="ARBA" id="ARBA00022741"/>
    </source>
</evidence>
<comment type="caution">
    <text evidence="15">The sequence shown here is derived from an EMBL/GenBank/DDBJ whole genome shotgun (WGS) entry which is preliminary data.</text>
</comment>
<dbReference type="NCBIfam" id="TIGR00435">
    <property type="entry name" value="cysS"/>
    <property type="match status" value="1"/>
</dbReference>
<name>A0A0F9RDV5_9ZZZZ</name>
<evidence type="ECO:0000256" key="13">
    <source>
        <dbReference type="ARBA" id="ARBA00031499"/>
    </source>
</evidence>
<keyword evidence="10" id="KW-0067">ATP-binding</keyword>
<evidence type="ECO:0000256" key="9">
    <source>
        <dbReference type="ARBA" id="ARBA00022833"/>
    </source>
</evidence>
<dbReference type="Gene3D" id="1.20.120.1910">
    <property type="entry name" value="Cysteine-tRNA ligase, C-terminal anti-codon recognition domain"/>
    <property type="match status" value="1"/>
</dbReference>
<dbReference type="InterPro" id="IPR032678">
    <property type="entry name" value="tRNA-synt_1_cat_dom"/>
</dbReference>
<dbReference type="CDD" id="cd00672">
    <property type="entry name" value="CysRS_core"/>
    <property type="match status" value="1"/>
</dbReference>
<evidence type="ECO:0000256" key="10">
    <source>
        <dbReference type="ARBA" id="ARBA00022840"/>
    </source>
</evidence>
<dbReference type="PRINTS" id="PR00983">
    <property type="entry name" value="TRNASYNTHCYS"/>
</dbReference>
<evidence type="ECO:0000256" key="12">
    <source>
        <dbReference type="ARBA" id="ARBA00023146"/>
    </source>
</evidence>
<protein>
    <recommendedName>
        <fullName evidence="4">cysteine--tRNA ligase</fullName>
        <ecNumber evidence="4">6.1.1.16</ecNumber>
    </recommendedName>
    <alternativeName>
        <fullName evidence="13">Cysteinyl-tRNA synthetase</fullName>
    </alternativeName>
</protein>
<keyword evidence="7" id="KW-0479">Metal-binding</keyword>
<reference evidence="15" key="1">
    <citation type="journal article" date="2015" name="Nature">
        <title>Complex archaea that bridge the gap between prokaryotes and eukaryotes.</title>
        <authorList>
            <person name="Spang A."/>
            <person name="Saw J.H."/>
            <person name="Jorgensen S.L."/>
            <person name="Zaremba-Niedzwiedzka K."/>
            <person name="Martijn J."/>
            <person name="Lind A.E."/>
            <person name="van Eijk R."/>
            <person name="Schleper C."/>
            <person name="Guy L."/>
            <person name="Ettema T.J."/>
        </authorList>
    </citation>
    <scope>NUCLEOTIDE SEQUENCE</scope>
</reference>
<dbReference type="SUPFAM" id="SSF47323">
    <property type="entry name" value="Anticodon-binding domain of a subclass of class I aminoacyl-tRNA synthetases"/>
    <property type="match status" value="1"/>
</dbReference>
<dbReference type="InterPro" id="IPR015803">
    <property type="entry name" value="Cys-tRNA-ligase"/>
</dbReference>
<evidence type="ECO:0000256" key="1">
    <source>
        <dbReference type="ARBA" id="ARBA00001947"/>
    </source>
</evidence>
<evidence type="ECO:0000256" key="3">
    <source>
        <dbReference type="ARBA" id="ARBA00005594"/>
    </source>
</evidence>
<dbReference type="GO" id="GO:0046872">
    <property type="term" value="F:metal ion binding"/>
    <property type="evidence" value="ECO:0007669"/>
    <property type="project" value="UniProtKB-KW"/>
</dbReference>
<evidence type="ECO:0000256" key="4">
    <source>
        <dbReference type="ARBA" id="ARBA00012832"/>
    </source>
</evidence>
<accession>A0A0F9RDV5</accession>
<keyword evidence="11" id="KW-0648">Protein biosynthesis</keyword>
<dbReference type="GO" id="GO:0005524">
    <property type="term" value="F:ATP binding"/>
    <property type="evidence" value="ECO:0007669"/>
    <property type="project" value="UniProtKB-KW"/>
</dbReference>
<comment type="cofactor">
    <cofactor evidence="1">
        <name>Zn(2+)</name>
        <dbReference type="ChEBI" id="CHEBI:29105"/>
    </cofactor>
</comment>
<keyword evidence="8" id="KW-0547">Nucleotide-binding</keyword>
<dbReference type="GO" id="GO:0004817">
    <property type="term" value="F:cysteine-tRNA ligase activity"/>
    <property type="evidence" value="ECO:0007669"/>
    <property type="project" value="UniProtKB-EC"/>
</dbReference>
<dbReference type="InterPro" id="IPR009080">
    <property type="entry name" value="tRNAsynth_Ia_anticodon-bd"/>
</dbReference>
<gene>
    <name evidence="15" type="ORF">LCGC14_0986090</name>
</gene>
<sequence length="475" mass="55018">MLKIFNTMTRVKEPFIPLQEDHVKIYTCGQTVYEECHIGNASTYSSWDVVVRYLRYKGYNVLHVQNFTDVGHLTDDADQGEDKIEKRAKEQKINPWELVDRQIERYWRDIDDLNINRPNISPRATAVIPEMIELIKTLLKKGYAYEVQGNVYFDTLKFKDYGKLARLKLDEEMAMARVTQDPLKKNYFDFALWLNAQKGDQLHIMHWPSPWGNGYPGWHLECSIMAMKYLGETIDIHCGGIDHIPTHHPNEIAQSEAATGKKFVNYWMHSEFIKLEGKKMSKSQGNYVTVRELIDKYGALIVRMGLVSGHYRSSVDWNQQVIENAKKNVEKIRNCLIKIDNSQGGTEETLNQVISDVKINFENTMDDDFNTPKALAIIYEFVKKINSSLNNNKEILEKAKKVLLELLEILGLDFKSGVNASDEKFNHLMNLIIKIRDKARLDKNYEMSDKIRNQLKSIGIQLEDTTTGQVWKLIS</sequence>
<evidence type="ECO:0000256" key="11">
    <source>
        <dbReference type="ARBA" id="ARBA00022917"/>
    </source>
</evidence>
<keyword evidence="12" id="KW-0030">Aminoacyl-tRNA synthetase</keyword>
<feature type="domain" description="Cysteinyl-tRNA synthetase class Ia DALR" evidence="14">
    <location>
        <begin position="360"/>
        <end position="425"/>
    </location>
</feature>
<keyword evidence="5" id="KW-0963">Cytoplasm</keyword>
<dbReference type="Pfam" id="PF01406">
    <property type="entry name" value="tRNA-synt_1e"/>
    <property type="match status" value="1"/>
</dbReference>
<evidence type="ECO:0000256" key="5">
    <source>
        <dbReference type="ARBA" id="ARBA00022490"/>
    </source>
</evidence>
<comment type="similarity">
    <text evidence="3">Belongs to the class-I aminoacyl-tRNA synthetase family.</text>
</comment>
<dbReference type="EMBL" id="LAZR01003713">
    <property type="protein sequence ID" value="KKN15433.1"/>
    <property type="molecule type" value="Genomic_DNA"/>
</dbReference>
<comment type="subcellular location">
    <subcellularLocation>
        <location evidence="2">Cytoplasm</location>
    </subcellularLocation>
</comment>
<dbReference type="GO" id="GO:0006423">
    <property type="term" value="P:cysteinyl-tRNA aminoacylation"/>
    <property type="evidence" value="ECO:0007669"/>
    <property type="project" value="InterPro"/>
</dbReference>
<evidence type="ECO:0000256" key="6">
    <source>
        <dbReference type="ARBA" id="ARBA00022598"/>
    </source>
</evidence>
<proteinExistence type="inferred from homology"/>
<dbReference type="AlphaFoldDB" id="A0A0F9RDV5"/>
<keyword evidence="9" id="KW-0862">Zinc</keyword>
<dbReference type="SMART" id="SM00840">
    <property type="entry name" value="DALR_2"/>
    <property type="match status" value="1"/>
</dbReference>
<evidence type="ECO:0000259" key="14">
    <source>
        <dbReference type="SMART" id="SM00840"/>
    </source>
</evidence>
<dbReference type="InterPro" id="IPR024909">
    <property type="entry name" value="Cys-tRNA/MSH_ligase"/>
</dbReference>
<keyword evidence="6" id="KW-0436">Ligase</keyword>
<dbReference type="HAMAP" id="MF_00041">
    <property type="entry name" value="Cys_tRNA_synth"/>
    <property type="match status" value="1"/>
</dbReference>
<dbReference type="Pfam" id="PF09190">
    <property type="entry name" value="DALR_2"/>
    <property type="match status" value="1"/>
</dbReference>
<evidence type="ECO:0000256" key="2">
    <source>
        <dbReference type="ARBA" id="ARBA00004496"/>
    </source>
</evidence>
<dbReference type="InterPro" id="IPR015273">
    <property type="entry name" value="Cys-tRNA-synt_Ia_DALR"/>
</dbReference>
<dbReference type="InterPro" id="IPR014729">
    <property type="entry name" value="Rossmann-like_a/b/a_fold"/>
</dbReference>
<dbReference type="SUPFAM" id="SSF52374">
    <property type="entry name" value="Nucleotidylyl transferase"/>
    <property type="match status" value="1"/>
</dbReference>